<dbReference type="PANTHER" id="PTHR10859:SF91">
    <property type="entry name" value="DOLICHYL-PHOSPHATE BETA-GLUCOSYLTRANSFERASE"/>
    <property type="match status" value="1"/>
</dbReference>
<evidence type="ECO:0000313" key="2">
    <source>
        <dbReference type="EMBL" id="VAW77145.1"/>
    </source>
</evidence>
<proteinExistence type="predicted"/>
<dbReference type="EMBL" id="UOFK01000111">
    <property type="protein sequence ID" value="VAW77145.1"/>
    <property type="molecule type" value="Genomic_DNA"/>
</dbReference>
<protein>
    <submittedName>
        <fullName evidence="2">FIG143263: Glycosyl transferase</fullName>
    </submittedName>
</protein>
<dbReference type="Gene3D" id="3.90.550.10">
    <property type="entry name" value="Spore Coat Polysaccharide Biosynthesis Protein SpsA, Chain A"/>
    <property type="match status" value="1"/>
</dbReference>
<dbReference type="SUPFAM" id="SSF53448">
    <property type="entry name" value="Nucleotide-diphospho-sugar transferases"/>
    <property type="match status" value="1"/>
</dbReference>
<organism evidence="2">
    <name type="scientific">hydrothermal vent metagenome</name>
    <dbReference type="NCBI Taxonomy" id="652676"/>
    <lineage>
        <taxon>unclassified sequences</taxon>
        <taxon>metagenomes</taxon>
        <taxon>ecological metagenomes</taxon>
    </lineage>
</organism>
<name>A0A3B0Y8M1_9ZZZZ</name>
<dbReference type="CDD" id="cd04179">
    <property type="entry name" value="DPM_DPG-synthase_like"/>
    <property type="match status" value="1"/>
</dbReference>
<feature type="domain" description="Glycosyltransferase 2-like" evidence="1">
    <location>
        <begin position="8"/>
        <end position="164"/>
    </location>
</feature>
<gene>
    <name evidence="2" type="ORF">MNBD_GAMMA13-801</name>
</gene>
<dbReference type="InterPro" id="IPR029044">
    <property type="entry name" value="Nucleotide-diphossugar_trans"/>
</dbReference>
<dbReference type="Pfam" id="PF00535">
    <property type="entry name" value="Glycos_transf_2"/>
    <property type="match status" value="1"/>
</dbReference>
<dbReference type="InterPro" id="IPR001173">
    <property type="entry name" value="Glyco_trans_2-like"/>
</dbReference>
<keyword evidence="2" id="KW-0808">Transferase</keyword>
<dbReference type="AlphaFoldDB" id="A0A3B0Y8M1"/>
<reference evidence="2" key="1">
    <citation type="submission" date="2018-06" db="EMBL/GenBank/DDBJ databases">
        <authorList>
            <person name="Zhirakovskaya E."/>
        </authorList>
    </citation>
    <scope>NUCLEOTIDE SEQUENCE</scope>
</reference>
<evidence type="ECO:0000259" key="1">
    <source>
        <dbReference type="Pfam" id="PF00535"/>
    </source>
</evidence>
<sequence>MFNLCGLIPVYNNHMTIERVARDLLQQLQQITIVDDGSDDGTEIIIDRLAAEQPERVSVEHLPVNRGKGAAVQAGLRAIEARGCDHALQVDADGQHDLGDIPRFLQTLKENPGSMIMGAPVFDHSIPAVRKYGRKLTHLMIALEAGSTRLPDAMCGFRIYPVAAIRKLGAMGSRMCFDPEVMIRAHWAGIPIVTVSTQVRYLSAEEGGVSHFRMVHDNLLHVWTHSRLLLQAPLRWWLRGLRA</sequence>
<accession>A0A3B0Y8M1</accession>
<dbReference type="PANTHER" id="PTHR10859">
    <property type="entry name" value="GLYCOSYL TRANSFERASE"/>
    <property type="match status" value="1"/>
</dbReference>
<dbReference type="GO" id="GO:0006487">
    <property type="term" value="P:protein N-linked glycosylation"/>
    <property type="evidence" value="ECO:0007669"/>
    <property type="project" value="TreeGrafter"/>
</dbReference>
<dbReference type="GO" id="GO:0016740">
    <property type="term" value="F:transferase activity"/>
    <property type="evidence" value="ECO:0007669"/>
    <property type="project" value="UniProtKB-KW"/>
</dbReference>